<evidence type="ECO:0000256" key="3">
    <source>
        <dbReference type="ARBA" id="ARBA00022692"/>
    </source>
</evidence>
<comment type="caution">
    <text evidence="9">The sequence shown here is derived from an EMBL/GenBank/DDBJ whole genome shotgun (WGS) entry which is preliminary data.</text>
</comment>
<accession>A0A5A8DHT5</accession>
<evidence type="ECO:0000313" key="9">
    <source>
        <dbReference type="EMBL" id="KAA0164818.1"/>
    </source>
</evidence>
<dbReference type="InterPro" id="IPR003838">
    <property type="entry name" value="ABC3_permease_C"/>
</dbReference>
<gene>
    <name evidence="9" type="ORF">FNF27_07746</name>
</gene>
<feature type="transmembrane region" description="Helical" evidence="7">
    <location>
        <begin position="263"/>
        <end position="284"/>
    </location>
</feature>
<keyword evidence="3 7" id="KW-0812">Transmembrane</keyword>
<name>A0A5A8DHT5_CAFRO</name>
<feature type="transmembrane region" description="Helical" evidence="7">
    <location>
        <begin position="105"/>
        <end position="132"/>
    </location>
</feature>
<sequence length="967" mass="96819">MLPPGERSAAYADGDVDALQAVITSIASRVVFTAGMPSLSIDLPLLSAVSSRRFVALYLSLVLAICLVVLFALAAMVVYSILTVSVASRRFEIGVRRMLGATRPALVALLVVQSLLYALPGWILGLALAAALSGQLTQQLAVTSASGETGSATSGSATGAQVLSGSAVAAATALALAVPAVAALGPIRTAVSRSIREGLDSAGKGGGGGGGGGSSGGIEYNVERAGTGRPAKPLLALGLIGFAAGLALYYLLPLALLSLDLGIFLGLFLCVFVGMLGGAATLGLNIQGILQRGFACLLLSWWERGPVLRLAVSNLGAHASRNRLTSLMYGVAVAFVVFAATVSQQQLQATSFEAFAEAGSAVYAIASDTSGSDFSTSSGSQDGRARGPSAGSALVARPSTSTWRFRGNESDSGFARMWESSSATSSWGAGLGLAGSEEALLAELVRLQSMSVSASASASASASSAPNSTAEQPSPSVSGVPADVTVAVADGQTDTAVSSRAGVGWAWSFRPLSEWGSPPAAAWSAVHLPADRHVPAIAATLPAAGPEALDPSERSALLFPEMGTLGRTSASSIDPFPVSPGLFASHPSGFVVVAGQDSAPPDATAVSPEAASVTAAESSKTQPQTDAAGAGATAKGSTWVESGSAWSDASRGRPRPATLAPSLADRGGETASTSLYSAWGSSGAAVSGGFGLSMWVAPGAPVSLQTSDAASSPAVSRSRLGVASLLDAAPQMELGRTSTGSSAVVSAPLALRLAAERGAALPAALVEPARLFPVLPPSAAAAAAAIAGGRVASAKGSAEIDSIRDAMSAARPSYEWMVVDVREDVDNLGAALAALDLVFAALTAAAMALCFFSLSSAMSTNVLEQSREVGVLLALGLRGRALVRAYVHEAALLVGSASVTGLGIGLACAWTFGQQRALFTAQTVPLPVPWPTVGVVIVGSALCGVIAACAPATRLVGQPITKLLRNG</sequence>
<keyword evidence="5 7" id="KW-0472">Membrane</keyword>
<feature type="transmembrane region" description="Helical" evidence="7">
    <location>
        <begin position="890"/>
        <end position="913"/>
    </location>
</feature>
<feature type="region of interest" description="Disordered" evidence="6">
    <location>
        <begin position="594"/>
        <end position="668"/>
    </location>
</feature>
<comment type="subcellular location">
    <subcellularLocation>
        <location evidence="1">Cell membrane</location>
        <topology evidence="1">Multi-pass membrane protein</topology>
    </subcellularLocation>
</comment>
<evidence type="ECO:0000256" key="1">
    <source>
        <dbReference type="ARBA" id="ARBA00004651"/>
    </source>
</evidence>
<feature type="transmembrane region" description="Helical" evidence="7">
    <location>
        <begin position="234"/>
        <end position="257"/>
    </location>
</feature>
<feature type="region of interest" description="Disordered" evidence="6">
    <location>
        <begin position="460"/>
        <end position="479"/>
    </location>
</feature>
<dbReference type="PANTHER" id="PTHR32522">
    <property type="match status" value="1"/>
</dbReference>
<feature type="transmembrane region" description="Helical" evidence="7">
    <location>
        <begin position="167"/>
        <end position="187"/>
    </location>
</feature>
<feature type="transmembrane region" description="Helical" evidence="7">
    <location>
        <begin position="933"/>
        <end position="956"/>
    </location>
</feature>
<feature type="domain" description="ABC3 transporter permease C-terminal" evidence="8">
    <location>
        <begin position="843"/>
        <end position="959"/>
    </location>
</feature>
<feature type="compositionally biased region" description="Polar residues" evidence="6">
    <location>
        <begin position="615"/>
        <end position="625"/>
    </location>
</feature>
<feature type="compositionally biased region" description="Low complexity" evidence="6">
    <location>
        <begin position="460"/>
        <end position="470"/>
    </location>
</feature>
<evidence type="ECO:0000256" key="6">
    <source>
        <dbReference type="SAM" id="MobiDB-lite"/>
    </source>
</evidence>
<feature type="domain" description="ABC3 transporter permease C-terminal" evidence="8">
    <location>
        <begin position="67"/>
        <end position="193"/>
    </location>
</feature>
<dbReference type="PANTHER" id="PTHR32522:SF3">
    <property type="entry name" value="ABC3 TRANSPORTER PERMEASE PROTEIN DOMAIN-CONTAINING PROTEIN"/>
    <property type="match status" value="1"/>
</dbReference>
<feature type="compositionally biased region" description="Low complexity" evidence="6">
    <location>
        <begin position="627"/>
        <end position="636"/>
    </location>
</feature>
<feature type="transmembrane region" description="Helical" evidence="7">
    <location>
        <begin position="324"/>
        <end position="342"/>
    </location>
</feature>
<dbReference type="AlphaFoldDB" id="A0A5A8DHT5"/>
<evidence type="ECO:0000313" key="10">
    <source>
        <dbReference type="Proteomes" id="UP000322899"/>
    </source>
</evidence>
<feature type="transmembrane region" description="Helical" evidence="7">
    <location>
        <begin position="55"/>
        <end position="84"/>
    </location>
</feature>
<evidence type="ECO:0000256" key="5">
    <source>
        <dbReference type="ARBA" id="ARBA00023136"/>
    </source>
</evidence>
<evidence type="ECO:0000256" key="7">
    <source>
        <dbReference type="SAM" id="Phobius"/>
    </source>
</evidence>
<organism evidence="9 10">
    <name type="scientific">Cafeteria roenbergensis</name>
    <name type="common">Marine flagellate</name>
    <dbReference type="NCBI Taxonomy" id="33653"/>
    <lineage>
        <taxon>Eukaryota</taxon>
        <taxon>Sar</taxon>
        <taxon>Stramenopiles</taxon>
        <taxon>Bigyra</taxon>
        <taxon>Opalozoa</taxon>
        <taxon>Bicosoecida</taxon>
        <taxon>Cafeteriaceae</taxon>
        <taxon>Cafeteria</taxon>
    </lineage>
</organism>
<dbReference type="GO" id="GO:0005886">
    <property type="term" value="C:plasma membrane"/>
    <property type="evidence" value="ECO:0007669"/>
    <property type="project" value="UniProtKB-SubCell"/>
</dbReference>
<proteinExistence type="predicted"/>
<dbReference type="Proteomes" id="UP000322899">
    <property type="component" value="Unassembled WGS sequence"/>
</dbReference>
<feature type="compositionally biased region" description="Low complexity" evidence="6">
    <location>
        <begin position="370"/>
        <end position="380"/>
    </location>
</feature>
<evidence type="ECO:0000259" key="8">
    <source>
        <dbReference type="Pfam" id="PF02687"/>
    </source>
</evidence>
<keyword evidence="2" id="KW-1003">Cell membrane</keyword>
<evidence type="ECO:0000256" key="2">
    <source>
        <dbReference type="ARBA" id="ARBA00022475"/>
    </source>
</evidence>
<dbReference type="EMBL" id="VLTO01000099">
    <property type="protein sequence ID" value="KAA0164818.1"/>
    <property type="molecule type" value="Genomic_DNA"/>
</dbReference>
<dbReference type="OrthoDB" id="313105at2759"/>
<feature type="transmembrane region" description="Helical" evidence="7">
    <location>
        <begin position="828"/>
        <end position="852"/>
    </location>
</feature>
<reference evidence="9 10" key="1">
    <citation type="submission" date="2019-07" db="EMBL/GenBank/DDBJ databases">
        <title>Genomes of Cafeteria roenbergensis.</title>
        <authorList>
            <person name="Fischer M.G."/>
            <person name="Hackl T."/>
            <person name="Roman M."/>
        </authorList>
    </citation>
    <scope>NUCLEOTIDE SEQUENCE [LARGE SCALE GENOMIC DNA]</scope>
    <source>
        <strain evidence="9 10">E4-10P</strain>
    </source>
</reference>
<evidence type="ECO:0000256" key="4">
    <source>
        <dbReference type="ARBA" id="ARBA00022989"/>
    </source>
</evidence>
<keyword evidence="4 7" id="KW-1133">Transmembrane helix</keyword>
<feature type="region of interest" description="Disordered" evidence="6">
    <location>
        <begin position="370"/>
        <end position="396"/>
    </location>
</feature>
<protein>
    <recommendedName>
        <fullName evidence="8">ABC3 transporter permease C-terminal domain-containing protein</fullName>
    </recommendedName>
</protein>
<dbReference type="Pfam" id="PF02687">
    <property type="entry name" value="FtsX"/>
    <property type="match status" value="2"/>
</dbReference>